<feature type="signal peptide" evidence="5">
    <location>
        <begin position="1"/>
        <end position="22"/>
    </location>
</feature>
<reference evidence="7" key="1">
    <citation type="submission" date="2020-12" db="EMBL/GenBank/DDBJ databases">
        <title>Bacterial taxonomy.</title>
        <authorList>
            <person name="Pan X."/>
        </authorList>
    </citation>
    <scope>NUCLEOTIDE SEQUENCE</scope>
    <source>
        <strain evidence="7">B2012</strain>
    </source>
</reference>
<dbReference type="InterPro" id="IPR000914">
    <property type="entry name" value="SBP_5_dom"/>
</dbReference>
<feature type="domain" description="Solute-binding protein family 5" evidence="6">
    <location>
        <begin position="66"/>
        <end position="438"/>
    </location>
</feature>
<gene>
    <name evidence="7" type="ORF">JCR33_24075</name>
</gene>
<comment type="caution">
    <text evidence="7">The sequence shown here is derived from an EMBL/GenBank/DDBJ whole genome shotgun (WGS) entry which is preliminary data.</text>
</comment>
<dbReference type="SUPFAM" id="SSF53850">
    <property type="entry name" value="Periplasmic binding protein-like II"/>
    <property type="match status" value="1"/>
</dbReference>
<dbReference type="Pfam" id="PF00496">
    <property type="entry name" value="SBP_bac_5"/>
    <property type="match status" value="1"/>
</dbReference>
<evidence type="ECO:0000256" key="4">
    <source>
        <dbReference type="ARBA" id="ARBA00022729"/>
    </source>
</evidence>
<dbReference type="Gene3D" id="3.90.76.10">
    <property type="entry name" value="Dipeptide-binding Protein, Domain 1"/>
    <property type="match status" value="1"/>
</dbReference>
<dbReference type="GO" id="GO:0015833">
    <property type="term" value="P:peptide transport"/>
    <property type="evidence" value="ECO:0007669"/>
    <property type="project" value="TreeGrafter"/>
</dbReference>
<dbReference type="GO" id="GO:0030288">
    <property type="term" value="C:outer membrane-bounded periplasmic space"/>
    <property type="evidence" value="ECO:0007669"/>
    <property type="project" value="UniProtKB-ARBA"/>
</dbReference>
<dbReference type="GO" id="GO:1904680">
    <property type="term" value="F:peptide transmembrane transporter activity"/>
    <property type="evidence" value="ECO:0007669"/>
    <property type="project" value="TreeGrafter"/>
</dbReference>
<evidence type="ECO:0000256" key="3">
    <source>
        <dbReference type="ARBA" id="ARBA00022448"/>
    </source>
</evidence>
<dbReference type="PANTHER" id="PTHR30290:SF9">
    <property type="entry name" value="OLIGOPEPTIDE-BINDING PROTEIN APPA"/>
    <property type="match status" value="1"/>
</dbReference>
<proteinExistence type="inferred from homology"/>
<dbReference type="InterPro" id="IPR039424">
    <property type="entry name" value="SBP_5"/>
</dbReference>
<evidence type="ECO:0000256" key="5">
    <source>
        <dbReference type="SAM" id="SignalP"/>
    </source>
</evidence>
<evidence type="ECO:0000256" key="1">
    <source>
        <dbReference type="ARBA" id="ARBA00004418"/>
    </source>
</evidence>
<feature type="chain" id="PRO_5037647530" evidence="5">
    <location>
        <begin position="23"/>
        <end position="527"/>
    </location>
</feature>
<name>A0A934IVJ2_9HYPH</name>
<dbReference type="Gene3D" id="3.10.105.10">
    <property type="entry name" value="Dipeptide-binding Protein, Domain 3"/>
    <property type="match status" value="1"/>
</dbReference>
<dbReference type="PIRSF" id="PIRSF002741">
    <property type="entry name" value="MppA"/>
    <property type="match status" value="1"/>
</dbReference>
<dbReference type="PANTHER" id="PTHR30290">
    <property type="entry name" value="PERIPLASMIC BINDING COMPONENT OF ABC TRANSPORTER"/>
    <property type="match status" value="1"/>
</dbReference>
<dbReference type="Proteomes" id="UP000609531">
    <property type="component" value="Unassembled WGS sequence"/>
</dbReference>
<comment type="similarity">
    <text evidence="2">Belongs to the bacterial solute-binding protein 5 family.</text>
</comment>
<evidence type="ECO:0000313" key="7">
    <source>
        <dbReference type="EMBL" id="MBJ3778800.1"/>
    </source>
</evidence>
<sequence>MRIGLLSLIGASLLAMPLTATAKDFTWAFQGDVQEMDPQARRETFTTSVINNIMEGLVRYDQNLRIEPALATSWELPEPKRWRFHLREGVTFHNGNPFTADDVIVTYERGSSPDSFFRGGLANITGMEKVDDYTVDVTTDVPYPLLLNDLTNMLIFDREWLEEHDALNPVNPAKGEDGYTMRHAMGTGPFKLVEYRRDDRTVFEVNEDWWDNANKVHNLTHVVFRPISSDATRVAALLSGELDLMFPAPLQDIDRINATPGYKVIESPELRTLMMGFEMGDDELHNSNIKGKNPLKGLKVREAIMQAIDIDLIVDKVMRGHAIPASVIMPKALNGYDDRLDGRLLPYDPAAAKAKLAEAGYPDGFSMGMDCPNDRYVNDEEVCVAIVAMLARVGIEAKLTAQTRANHFPKVQAGESDFWMLGWAASTTVDAHNFLNSIMVTPDGVKGAYNPGNYSNARVDELEPLIAQETDPKKRADMIYEAFKIHKEEIGHLPLHTQTNVWAVRDGIEVVQPANGVLPLMYVHIDD</sequence>
<protein>
    <submittedName>
        <fullName evidence="7">ABC transporter substrate-binding protein</fullName>
    </submittedName>
</protein>
<organism evidence="7 8">
    <name type="scientific">Acuticoccus mangrovi</name>
    <dbReference type="NCBI Taxonomy" id="2796142"/>
    <lineage>
        <taxon>Bacteria</taxon>
        <taxon>Pseudomonadati</taxon>
        <taxon>Pseudomonadota</taxon>
        <taxon>Alphaproteobacteria</taxon>
        <taxon>Hyphomicrobiales</taxon>
        <taxon>Amorphaceae</taxon>
        <taxon>Acuticoccus</taxon>
    </lineage>
</organism>
<evidence type="ECO:0000313" key="8">
    <source>
        <dbReference type="Proteomes" id="UP000609531"/>
    </source>
</evidence>
<evidence type="ECO:0000259" key="6">
    <source>
        <dbReference type="Pfam" id="PF00496"/>
    </source>
</evidence>
<dbReference type="EMBL" id="JAEKJA010000040">
    <property type="protein sequence ID" value="MBJ3778800.1"/>
    <property type="molecule type" value="Genomic_DNA"/>
</dbReference>
<accession>A0A934IVJ2</accession>
<dbReference type="AlphaFoldDB" id="A0A934IVJ2"/>
<dbReference type="GO" id="GO:0043190">
    <property type="term" value="C:ATP-binding cassette (ABC) transporter complex"/>
    <property type="evidence" value="ECO:0007669"/>
    <property type="project" value="InterPro"/>
</dbReference>
<dbReference type="CDD" id="cd08498">
    <property type="entry name" value="PBP2_NikA_DppA_OppA_like_2"/>
    <property type="match status" value="1"/>
</dbReference>
<comment type="subcellular location">
    <subcellularLocation>
        <location evidence="1">Periplasm</location>
    </subcellularLocation>
</comment>
<dbReference type="RefSeq" id="WP_211110557.1">
    <property type="nucleotide sequence ID" value="NZ_JAEKJA010000040.1"/>
</dbReference>
<evidence type="ECO:0000256" key="2">
    <source>
        <dbReference type="ARBA" id="ARBA00005695"/>
    </source>
</evidence>
<keyword evidence="8" id="KW-1185">Reference proteome</keyword>
<dbReference type="Gene3D" id="3.40.190.10">
    <property type="entry name" value="Periplasmic binding protein-like II"/>
    <property type="match status" value="1"/>
</dbReference>
<keyword evidence="4 5" id="KW-0732">Signal</keyword>
<keyword evidence="3" id="KW-0813">Transport</keyword>
<dbReference type="InterPro" id="IPR030678">
    <property type="entry name" value="Peptide/Ni-bd"/>
</dbReference>